<dbReference type="InterPro" id="IPR011765">
    <property type="entry name" value="Pept_M16_N"/>
</dbReference>
<dbReference type="Pfam" id="PF05193">
    <property type="entry name" value="Peptidase_M16_C"/>
    <property type="match status" value="1"/>
</dbReference>
<dbReference type="AlphaFoldDB" id="A0AA42DR84"/>
<evidence type="ECO:0000259" key="3">
    <source>
        <dbReference type="Pfam" id="PF22516"/>
    </source>
</evidence>
<evidence type="ECO:0000313" key="4">
    <source>
        <dbReference type="EMBL" id="MDA3733808.1"/>
    </source>
</evidence>
<feature type="domain" description="Peptidase M16 C-terminal" evidence="2">
    <location>
        <begin position="219"/>
        <end position="333"/>
    </location>
</feature>
<dbReference type="RefSeq" id="WP_271013516.1">
    <property type="nucleotide sequence ID" value="NZ_JAQIFT010000068.1"/>
</dbReference>
<proteinExistence type="predicted"/>
<dbReference type="EMBL" id="JAQIFT010000068">
    <property type="protein sequence ID" value="MDA3733808.1"/>
    <property type="molecule type" value="Genomic_DNA"/>
</dbReference>
<dbReference type="PANTHER" id="PTHR43016">
    <property type="entry name" value="PRESEQUENCE PROTEASE"/>
    <property type="match status" value="1"/>
</dbReference>
<evidence type="ECO:0000313" key="5">
    <source>
        <dbReference type="Proteomes" id="UP001169242"/>
    </source>
</evidence>
<gene>
    <name evidence="4" type="ORF">PBV87_20250</name>
</gene>
<dbReference type="InterPro" id="IPR055130">
    <property type="entry name" value="PreP_C"/>
</dbReference>
<sequence>MPKKNTRRMLYVILIIYLFSTILVSAKPSAFIVTNEIVCGEETLHEYKHVSSGLSVVWIENKDPNKSFTLGVKTPTTDNTGVNHIIEHTIFTGSKKYPSSTLFFDASSKYPNLFMNAMTSSDMTVFPFATSHNACFDTLMSIYLDSILNPNMTLDASSFYEESFHYNPTTKQYGGVVYNEMKGANNDKNRQVFRAIRGGLYEGTHYANDSGGDPSFIPDLSYEQFIETYKGFYYPSNMMIVLYGDLPINHVLELIDEAFKDIPLSDKQIDVNVKPILEQQEKTLYFNQNGGGSYLIKSFVIEKDLTSDEMLDMDLWVSAYLVDENSYFMKELKRQGIPHVQVIKDSYVKYPSYSIVVGEIEKSKIESTKAILECVLKELESQTIDIETERNIIAKNQLVACSEELSSTRGIEIAQSYLDAWAHDKSGDYYFTDKAHINRINQVPESCREILLNSPSMTIKLLPKKADVIQQDQGRLEGEWSERLEKMAVWQKETKHLPLPDINFKDLMVHKTVPYQIKEKDGIKYVMTKNDGPLKCTSFYIPTGHIKQEDLPNLFLYGQFLKKVSAEKTPFETIMNAEIVASGNEGIEPYLKITILSNKNFDPLVTYEEARQKLLSKDNEWFDEQLQNFMGQFKDNFTQDMLGTLKWLNASGQKGYKRYLFEQHYPLYTYARKIRTSKDITYIDKIKQLNLPLSEGMLIGIQGDQAFQKATLAHVQEYFKEHKIARPEQVTYDFTQYASINVYYKDTPVDYVVFSYDKEEDLIEGSDYVMASYMTNQYLRPVLRAEHGAYGSSMFAKYPSSLIVYTYRDPNFLESIKGIQSAPGILRENLNKEALEVAKLDALAEYQRQMNLVGNAFEKGSFIESCILRGIKPESLLKIQREILDTSQKDLDEKLSLLPYLLGNGQLGICTGNKQIQAQKQMNIYREK</sequence>
<dbReference type="Proteomes" id="UP001169242">
    <property type="component" value="Unassembled WGS sequence"/>
</dbReference>
<keyword evidence="5" id="KW-1185">Reference proteome</keyword>
<evidence type="ECO:0000259" key="1">
    <source>
        <dbReference type="Pfam" id="PF00675"/>
    </source>
</evidence>
<feature type="domain" description="Presequence protease mitochondrial-type C-terminal" evidence="3">
    <location>
        <begin position="756"/>
        <end position="892"/>
    </location>
</feature>
<dbReference type="GO" id="GO:0046872">
    <property type="term" value="F:metal ion binding"/>
    <property type="evidence" value="ECO:0007669"/>
    <property type="project" value="InterPro"/>
</dbReference>
<dbReference type="InterPro" id="IPR007863">
    <property type="entry name" value="Peptidase_M16_C"/>
</dbReference>
<dbReference type="SUPFAM" id="SSF63411">
    <property type="entry name" value="LuxS/MPP-like metallohydrolase"/>
    <property type="match status" value="3"/>
</dbReference>
<accession>A0AA42DR84</accession>
<dbReference type="InterPro" id="IPR011249">
    <property type="entry name" value="Metalloenz_LuxS/M16"/>
</dbReference>
<dbReference type="PANTHER" id="PTHR43016:SF16">
    <property type="entry name" value="METALLOPROTEASE, PUTATIVE (AFU_ORTHOLOGUE AFUA_4G07610)-RELATED"/>
    <property type="match status" value="1"/>
</dbReference>
<reference evidence="4" key="1">
    <citation type="journal article" date="2023" name="Int. J. Syst. Evol. Microbiol.">
        <title>&lt;i&gt;Holtiella tumoricola&lt;/i&gt; gen. nov. sp. nov., isolated from a human clinical sample.</title>
        <authorList>
            <person name="Allen-Vercoe E."/>
            <person name="Daigneault M.C."/>
            <person name="Vancuren S.J."/>
            <person name="Cochrane K."/>
            <person name="O'Neal L.L."/>
            <person name="Sankaranarayanan K."/>
            <person name="Lawson P.A."/>
        </authorList>
    </citation>
    <scope>NUCLEOTIDE SEQUENCE</scope>
    <source>
        <strain evidence="4">CC70A</strain>
    </source>
</reference>
<dbReference type="Pfam" id="PF00675">
    <property type="entry name" value="Peptidase_M16"/>
    <property type="match status" value="1"/>
</dbReference>
<feature type="domain" description="Peptidase M16 N-terminal" evidence="1">
    <location>
        <begin position="76"/>
        <end position="154"/>
    </location>
</feature>
<comment type="caution">
    <text evidence="4">The sequence shown here is derived from an EMBL/GenBank/DDBJ whole genome shotgun (WGS) entry which is preliminary data.</text>
</comment>
<organism evidence="4 5">
    <name type="scientific">Holtiella tumoricola</name>
    <dbReference type="NCBI Taxonomy" id="3018743"/>
    <lineage>
        <taxon>Bacteria</taxon>
        <taxon>Bacillati</taxon>
        <taxon>Bacillota</taxon>
        <taxon>Clostridia</taxon>
        <taxon>Lachnospirales</taxon>
        <taxon>Cellulosilyticaceae</taxon>
        <taxon>Holtiella</taxon>
    </lineage>
</organism>
<evidence type="ECO:0000259" key="2">
    <source>
        <dbReference type="Pfam" id="PF05193"/>
    </source>
</evidence>
<name>A0AA42DR84_9FIRM</name>
<dbReference type="Pfam" id="PF22516">
    <property type="entry name" value="PreP_C"/>
    <property type="match status" value="1"/>
</dbReference>
<protein>
    <submittedName>
        <fullName evidence="4">Insulinase family protein</fullName>
    </submittedName>
</protein>
<dbReference type="Gene3D" id="3.30.830.10">
    <property type="entry name" value="Metalloenzyme, LuxS/M16 peptidase-like"/>
    <property type="match status" value="3"/>
</dbReference>